<name>A0ABQ0CCE4_9PROT</name>
<dbReference type="PROSITE" id="PS00671">
    <property type="entry name" value="D_2_HYDROXYACID_DH_3"/>
    <property type="match status" value="1"/>
</dbReference>
<comment type="similarity">
    <text evidence="1">Belongs to the D-isomer specific 2-hydroxyacid dehydrogenase family.</text>
</comment>
<dbReference type="RefSeq" id="WP_420906280.1">
    <property type="nucleotide sequence ID" value="NZ_BAAFGK010000005.1"/>
</dbReference>
<dbReference type="InterPro" id="IPR006139">
    <property type="entry name" value="D-isomer_2_OHA_DH_cat_dom"/>
</dbReference>
<dbReference type="InterPro" id="IPR029752">
    <property type="entry name" value="D-isomer_DH_CS1"/>
</dbReference>
<dbReference type="Pfam" id="PF02826">
    <property type="entry name" value="2-Hacid_dh_C"/>
    <property type="match status" value="1"/>
</dbReference>
<dbReference type="InterPro" id="IPR036291">
    <property type="entry name" value="NAD(P)-bd_dom_sf"/>
</dbReference>
<dbReference type="PROSITE" id="PS00065">
    <property type="entry name" value="D_2_HYDROXYACID_DH_1"/>
    <property type="match status" value="1"/>
</dbReference>
<evidence type="ECO:0000256" key="3">
    <source>
        <dbReference type="ARBA" id="ARBA00023027"/>
    </source>
</evidence>
<keyword evidence="3" id="KW-0520">NAD</keyword>
<dbReference type="SUPFAM" id="SSF51735">
    <property type="entry name" value="NAD(P)-binding Rossmann-fold domains"/>
    <property type="match status" value="1"/>
</dbReference>
<dbReference type="SUPFAM" id="SSF52283">
    <property type="entry name" value="Formate/glycerate dehydrogenase catalytic domain-like"/>
    <property type="match status" value="1"/>
</dbReference>
<evidence type="ECO:0000313" key="7">
    <source>
        <dbReference type="Proteomes" id="UP001628193"/>
    </source>
</evidence>
<comment type="caution">
    <text evidence="6">The sequence shown here is derived from an EMBL/GenBank/DDBJ whole genome shotgun (WGS) entry which is preliminary data.</text>
</comment>
<evidence type="ECO:0000259" key="4">
    <source>
        <dbReference type="Pfam" id="PF00389"/>
    </source>
</evidence>
<reference evidence="6 7" key="1">
    <citation type="submission" date="2024-05" db="EMBL/GenBank/DDBJ databases">
        <authorList>
            <consortium name="Candidatus Magnetaquicoccaceae bacterium FCR-1 genome sequencing consortium"/>
            <person name="Shimoshige H."/>
            <person name="Shimamura S."/>
            <person name="Taoka A."/>
            <person name="Kobayashi H."/>
            <person name="Maekawa T."/>
        </authorList>
    </citation>
    <scope>NUCLEOTIDE SEQUENCE [LARGE SCALE GENOMIC DNA]</scope>
    <source>
        <strain evidence="6 7">FCR-1</strain>
    </source>
</reference>
<feature type="domain" description="D-isomer specific 2-hydroxyacid dehydrogenase NAD-binding" evidence="5">
    <location>
        <begin position="379"/>
        <end position="559"/>
    </location>
</feature>
<accession>A0ABQ0CCE4</accession>
<dbReference type="SUPFAM" id="SSF53448">
    <property type="entry name" value="Nucleotide-diphospho-sugar transferases"/>
    <property type="match status" value="1"/>
</dbReference>
<sequence length="589" mass="64591">MSDFTASSPSPRILAVIQARSGSKGIPDKNIRPILGHPLMAYSIRAGLDARLVTDVVVSTDSERYAAIARRYGAATPFLRPAELSGDLIASAPSLRYAVLETERILGVRYDYVVELPCVSPLRDGRDVDGALQKLISTGADSVISMVDTGEKHPIRLKRIVDDQIVDFTGEYPEPAIGSRRQDLKPPSYIRNGAIYAMTRRAIVELESRHGADSRPYLMEPERSVNIDERLDFTLAECLMRHGFCDNRPVPVEESRVERLIQGGRPVVLVTTPIHFLPEIRAELSEFADCILAHGASRDQVAELLGEVDGWICSPCPTYTIDAALLERSGGRLRILATPSTGSNHIDRLWCAARDLPVSCLKDSDFVHTIKASSEFTWALIMATVRKLPQAAERVRQGYWRDIEDELRAVEFQGRTLGIIGFGRIGGNVARYAQPFGMRVVAFDPHKTITAPGVEQLDSHAAVLAVADIVLIAVHLDASTTGMVDGSWFAAMRPGAIFINVSRGEIVDESALLASLESGHLAAAGLDVISDEFLSDKRRHPLIRYAATHDHLLITPHIAGLTRDSELKAARFALAAVREHLTAVRRTNP</sequence>
<dbReference type="EMBL" id="BAAFGK010000005">
    <property type="protein sequence ID" value="GAB0058560.1"/>
    <property type="molecule type" value="Genomic_DNA"/>
</dbReference>
<evidence type="ECO:0000259" key="5">
    <source>
        <dbReference type="Pfam" id="PF02826"/>
    </source>
</evidence>
<keyword evidence="2 6" id="KW-0560">Oxidoreductase</keyword>
<gene>
    <name evidence="6" type="primary">ghrB</name>
    <name evidence="6" type="ORF">SIID45300_02911</name>
</gene>
<dbReference type="PANTHER" id="PTHR10996">
    <property type="entry name" value="2-HYDROXYACID DEHYDROGENASE-RELATED"/>
    <property type="match status" value="1"/>
</dbReference>
<dbReference type="Pfam" id="PF00389">
    <property type="entry name" value="2-Hacid_dh"/>
    <property type="match status" value="1"/>
</dbReference>
<organism evidence="6 7">
    <name type="scientific">Candidatus Magnetaquiglobus chichijimensis</name>
    <dbReference type="NCBI Taxonomy" id="3141448"/>
    <lineage>
        <taxon>Bacteria</taxon>
        <taxon>Pseudomonadati</taxon>
        <taxon>Pseudomonadota</taxon>
        <taxon>Magnetococcia</taxon>
        <taxon>Magnetococcales</taxon>
        <taxon>Candidatus Magnetaquicoccaceae</taxon>
        <taxon>Candidatus Magnetaquiglobus</taxon>
    </lineage>
</organism>
<feature type="domain" description="D-isomer specific 2-hydroxyacid dehydrogenase catalytic" evidence="4">
    <location>
        <begin position="269"/>
        <end position="359"/>
    </location>
</feature>
<dbReference type="PANTHER" id="PTHR10996:SF178">
    <property type="entry name" value="2-HYDROXYACID DEHYDROGENASE YGL185C-RELATED"/>
    <property type="match status" value="1"/>
</dbReference>
<dbReference type="InterPro" id="IPR029044">
    <property type="entry name" value="Nucleotide-diphossugar_trans"/>
</dbReference>
<dbReference type="Pfam" id="PF02348">
    <property type="entry name" value="CTP_transf_3"/>
    <property type="match status" value="1"/>
</dbReference>
<dbReference type="InterPro" id="IPR029753">
    <property type="entry name" value="D-isomer_DH_CS"/>
</dbReference>
<dbReference type="GO" id="GO:0016618">
    <property type="term" value="F:hydroxypyruvate reductase [NAD(P)H] activity"/>
    <property type="evidence" value="ECO:0007669"/>
    <property type="project" value="UniProtKB-EC"/>
</dbReference>
<evidence type="ECO:0000313" key="6">
    <source>
        <dbReference type="EMBL" id="GAB0058560.1"/>
    </source>
</evidence>
<dbReference type="InterPro" id="IPR050223">
    <property type="entry name" value="D-isomer_2-hydroxyacid_DH"/>
</dbReference>
<dbReference type="Gene3D" id="3.90.550.10">
    <property type="entry name" value="Spore Coat Polysaccharide Biosynthesis Protein SpsA, Chain A"/>
    <property type="match status" value="1"/>
</dbReference>
<dbReference type="EC" id="1.1.1.81" evidence="6"/>
<evidence type="ECO:0000256" key="1">
    <source>
        <dbReference type="ARBA" id="ARBA00005854"/>
    </source>
</evidence>
<dbReference type="CDD" id="cd02513">
    <property type="entry name" value="CMP-NeuAc_Synthase"/>
    <property type="match status" value="1"/>
</dbReference>
<dbReference type="InterPro" id="IPR003329">
    <property type="entry name" value="Cytidylyl_trans"/>
</dbReference>
<dbReference type="InterPro" id="IPR006140">
    <property type="entry name" value="D-isomer_DH_NAD-bd"/>
</dbReference>
<proteinExistence type="inferred from homology"/>
<keyword evidence="7" id="KW-1185">Reference proteome</keyword>
<reference evidence="6 7" key="2">
    <citation type="submission" date="2024-09" db="EMBL/GenBank/DDBJ databases">
        <title>Draft genome sequence of Candidatus Magnetaquicoccaceae bacterium FCR-1.</title>
        <authorList>
            <person name="Shimoshige H."/>
            <person name="Shimamura S."/>
            <person name="Taoka A."/>
            <person name="Kobayashi H."/>
            <person name="Maekawa T."/>
        </authorList>
    </citation>
    <scope>NUCLEOTIDE SEQUENCE [LARGE SCALE GENOMIC DNA]</scope>
    <source>
        <strain evidence="6 7">FCR-1</strain>
    </source>
</reference>
<dbReference type="Gene3D" id="3.40.50.720">
    <property type="entry name" value="NAD(P)-binding Rossmann-like Domain"/>
    <property type="match status" value="2"/>
</dbReference>
<protein>
    <submittedName>
        <fullName evidence="6">Glyoxylate/hydroxypyruvate reductase B</fullName>
        <ecNumber evidence="6">1.1.1.81</ecNumber>
    </submittedName>
</protein>
<evidence type="ECO:0000256" key="2">
    <source>
        <dbReference type="ARBA" id="ARBA00023002"/>
    </source>
</evidence>
<dbReference type="Proteomes" id="UP001628193">
    <property type="component" value="Unassembled WGS sequence"/>
</dbReference>